<keyword evidence="7 9" id="KW-0472">Membrane</keyword>
<evidence type="ECO:0000313" key="12">
    <source>
        <dbReference type="Proteomes" id="UP000054564"/>
    </source>
</evidence>
<feature type="transmembrane region" description="Helical" evidence="9">
    <location>
        <begin position="404"/>
        <end position="422"/>
    </location>
</feature>
<evidence type="ECO:0000256" key="6">
    <source>
        <dbReference type="ARBA" id="ARBA00022989"/>
    </source>
</evidence>
<feature type="transmembrane region" description="Helical" evidence="9">
    <location>
        <begin position="13"/>
        <end position="35"/>
    </location>
</feature>
<sequence length="505" mass="56447">MESISFDPLSASYLGQLIVNYIVVPVLLFQGALLHPYFEPDPLSRKIRGWLAAVVIFLITYSQKTRLFYPLEDWLHINYCVAAIPTFHIICVTLQYASHRGPARQIDVAKHKKDDDDDELASSSDTDSDDSSSITNSDSQVTPTKVVQVKRISKTASKKSKKISPTKPKESSPSVGELARFSIWMTISPRSLGYVWGPPASVLSPAPRRTMPIFLLRLLGRIVMNQLALIGFCSIALPATAHPERIYGWVTQYMDLPDTWLVQFLCEKAFMLPWGGVGMHAFDLVGSLLVVWELVCITGARLVLPSSSKWKPDPFDTTQYPDLFSRPVLRTSLTEFWSKGWQSTFRRDFVFCGAEPMAKLFAPCGPTASRLAGLMGAMLMSGLLHEWGFISCTNKVDWSFRTTIFFLLSGMGIALETVFKGLTGRRVGGVVGWLWLWGWFGVWCQMFMDAWFDIGIGLAGMRGPYEVYQWPMSKFLVPLGPLLPDEVLSMFSAAFSKASSVLVGR</sequence>
<keyword evidence="12" id="KW-1185">Reference proteome</keyword>
<dbReference type="InterPro" id="IPR044851">
    <property type="entry name" value="Wax_synthase"/>
</dbReference>
<feature type="region of interest" description="Disordered" evidence="8">
    <location>
        <begin position="108"/>
        <end position="174"/>
    </location>
</feature>
<feature type="compositionally biased region" description="Basic residues" evidence="8">
    <location>
        <begin position="151"/>
        <end position="164"/>
    </location>
</feature>
<dbReference type="AlphaFoldDB" id="A0A0L0VKM3"/>
<dbReference type="PANTHER" id="PTHR31595">
    <property type="entry name" value="LONG-CHAIN-ALCOHOL O-FATTY-ACYLTRANSFERASE 3-RELATED"/>
    <property type="match status" value="1"/>
</dbReference>
<evidence type="ECO:0000256" key="4">
    <source>
        <dbReference type="ARBA" id="ARBA00022679"/>
    </source>
</evidence>
<comment type="pathway">
    <text evidence="2">Secondary metabolite biosynthesis.</text>
</comment>
<accession>A0A0L0VKM3</accession>
<comment type="subcellular location">
    <subcellularLocation>
        <location evidence="1">Membrane</location>
        <topology evidence="1">Multi-pass membrane protein</topology>
    </subcellularLocation>
</comment>
<keyword evidence="5 9" id="KW-0812">Transmembrane</keyword>
<protein>
    <recommendedName>
        <fullName evidence="10">Wax synthase domain-containing protein</fullName>
    </recommendedName>
</protein>
<feature type="transmembrane region" description="Helical" evidence="9">
    <location>
        <begin position="75"/>
        <end position="97"/>
    </location>
</feature>
<proteinExistence type="inferred from homology"/>
<dbReference type="InterPro" id="IPR032805">
    <property type="entry name" value="Wax_synthase_dom"/>
</dbReference>
<evidence type="ECO:0000256" key="9">
    <source>
        <dbReference type="SAM" id="Phobius"/>
    </source>
</evidence>
<name>A0A0L0VKM3_9BASI</name>
<dbReference type="GO" id="GO:0008374">
    <property type="term" value="F:O-acyltransferase activity"/>
    <property type="evidence" value="ECO:0007669"/>
    <property type="project" value="InterPro"/>
</dbReference>
<feature type="transmembrane region" description="Helical" evidence="9">
    <location>
        <begin position="218"/>
        <end position="239"/>
    </location>
</feature>
<keyword evidence="6 9" id="KW-1133">Transmembrane helix</keyword>
<reference evidence="12" key="1">
    <citation type="submission" date="2014-03" db="EMBL/GenBank/DDBJ databases">
        <title>The Genome Sequence of Puccinia striiformis f. sp. tritici PST-78.</title>
        <authorList>
            <consortium name="The Broad Institute Genome Sequencing Platform"/>
            <person name="Cuomo C."/>
            <person name="Hulbert S."/>
            <person name="Chen X."/>
            <person name="Walker B."/>
            <person name="Young S.K."/>
            <person name="Zeng Q."/>
            <person name="Gargeya S."/>
            <person name="Fitzgerald M."/>
            <person name="Haas B."/>
            <person name="Abouelleil A."/>
            <person name="Alvarado L."/>
            <person name="Arachchi H.M."/>
            <person name="Berlin A.M."/>
            <person name="Chapman S.B."/>
            <person name="Goldberg J."/>
            <person name="Griggs A."/>
            <person name="Gujja S."/>
            <person name="Hansen M."/>
            <person name="Howarth C."/>
            <person name="Imamovic A."/>
            <person name="Larimer J."/>
            <person name="McCowan C."/>
            <person name="Montmayeur A."/>
            <person name="Murphy C."/>
            <person name="Neiman D."/>
            <person name="Pearson M."/>
            <person name="Priest M."/>
            <person name="Roberts A."/>
            <person name="Saif S."/>
            <person name="Shea T."/>
            <person name="Sisk P."/>
            <person name="Sykes S."/>
            <person name="Wortman J."/>
            <person name="Nusbaum C."/>
            <person name="Birren B."/>
        </authorList>
    </citation>
    <scope>NUCLEOTIDE SEQUENCE [LARGE SCALE GENOMIC DNA]</scope>
    <source>
        <strain evidence="12">race PST-78</strain>
    </source>
</reference>
<evidence type="ECO:0000259" key="10">
    <source>
        <dbReference type="Pfam" id="PF13813"/>
    </source>
</evidence>
<organism evidence="11 12">
    <name type="scientific">Puccinia striiformis f. sp. tritici PST-78</name>
    <dbReference type="NCBI Taxonomy" id="1165861"/>
    <lineage>
        <taxon>Eukaryota</taxon>
        <taxon>Fungi</taxon>
        <taxon>Dikarya</taxon>
        <taxon>Basidiomycota</taxon>
        <taxon>Pucciniomycotina</taxon>
        <taxon>Pucciniomycetes</taxon>
        <taxon>Pucciniales</taxon>
        <taxon>Pucciniaceae</taxon>
        <taxon>Puccinia</taxon>
    </lineage>
</organism>
<dbReference type="Proteomes" id="UP000054564">
    <property type="component" value="Unassembled WGS sequence"/>
</dbReference>
<evidence type="ECO:0000256" key="8">
    <source>
        <dbReference type="SAM" id="MobiDB-lite"/>
    </source>
</evidence>
<keyword evidence="4" id="KW-0808">Transferase</keyword>
<evidence type="ECO:0000256" key="1">
    <source>
        <dbReference type="ARBA" id="ARBA00004141"/>
    </source>
</evidence>
<dbReference type="STRING" id="1165861.A0A0L0VKM3"/>
<dbReference type="GO" id="GO:0016020">
    <property type="term" value="C:membrane"/>
    <property type="evidence" value="ECO:0007669"/>
    <property type="project" value="UniProtKB-SubCell"/>
</dbReference>
<evidence type="ECO:0000313" key="11">
    <source>
        <dbReference type="EMBL" id="KNE99825.1"/>
    </source>
</evidence>
<evidence type="ECO:0000256" key="3">
    <source>
        <dbReference type="ARBA" id="ARBA00007282"/>
    </source>
</evidence>
<dbReference type="EMBL" id="AJIL01000042">
    <property type="protein sequence ID" value="KNE99825.1"/>
    <property type="molecule type" value="Genomic_DNA"/>
</dbReference>
<dbReference type="GO" id="GO:0006629">
    <property type="term" value="P:lipid metabolic process"/>
    <property type="evidence" value="ECO:0007669"/>
    <property type="project" value="InterPro"/>
</dbReference>
<feature type="compositionally biased region" description="Low complexity" evidence="8">
    <location>
        <begin position="165"/>
        <end position="174"/>
    </location>
</feature>
<evidence type="ECO:0000256" key="7">
    <source>
        <dbReference type="ARBA" id="ARBA00023136"/>
    </source>
</evidence>
<dbReference type="PANTHER" id="PTHR31595:SF57">
    <property type="entry name" value="OS04G0481900 PROTEIN"/>
    <property type="match status" value="1"/>
</dbReference>
<comment type="similarity">
    <text evidence="3">Belongs to the wax synthase family.</text>
</comment>
<feature type="domain" description="Wax synthase" evidence="10">
    <location>
        <begin position="320"/>
        <end position="407"/>
    </location>
</feature>
<feature type="compositionally biased region" description="Acidic residues" evidence="8">
    <location>
        <begin position="115"/>
        <end position="130"/>
    </location>
</feature>
<evidence type="ECO:0000256" key="5">
    <source>
        <dbReference type="ARBA" id="ARBA00022692"/>
    </source>
</evidence>
<feature type="transmembrane region" description="Helical" evidence="9">
    <location>
        <begin position="434"/>
        <end position="452"/>
    </location>
</feature>
<comment type="caution">
    <text evidence="11">The sequence shown here is derived from an EMBL/GenBank/DDBJ whole genome shotgun (WGS) entry which is preliminary data.</text>
</comment>
<dbReference type="Pfam" id="PF13813">
    <property type="entry name" value="MBOAT_2"/>
    <property type="match status" value="1"/>
</dbReference>
<dbReference type="OrthoDB" id="1077582at2759"/>
<evidence type="ECO:0000256" key="2">
    <source>
        <dbReference type="ARBA" id="ARBA00005179"/>
    </source>
</evidence>
<gene>
    <name evidence="11" type="ORF">PSTG_06914</name>
</gene>